<dbReference type="GO" id="GO:0004519">
    <property type="term" value="F:endonuclease activity"/>
    <property type="evidence" value="ECO:0007669"/>
    <property type="project" value="UniProtKB-KW"/>
</dbReference>
<evidence type="ECO:0000256" key="4">
    <source>
        <dbReference type="ARBA" id="ARBA00022723"/>
    </source>
</evidence>
<dbReference type="InterPro" id="IPR011545">
    <property type="entry name" value="DEAD/DEAH_box_helicase_dom"/>
</dbReference>
<keyword evidence="3" id="KW-0540">Nuclease</keyword>
<comment type="similarity">
    <text evidence="2">In the central section; belongs to the CRISPR-associated helicase Cas3 family.</text>
</comment>
<keyword evidence="4" id="KW-0479">Metal-binding</keyword>
<accession>A0A3N0AHK6</accession>
<dbReference type="InterPro" id="IPR006483">
    <property type="entry name" value="CRISPR-assoc_Cas3_HD"/>
</dbReference>
<evidence type="ECO:0000313" key="13">
    <source>
        <dbReference type="Proteomes" id="UP000267368"/>
    </source>
</evidence>
<dbReference type="InterPro" id="IPR038257">
    <property type="entry name" value="CRISPR-assoc_Cas3_HD_sf"/>
</dbReference>
<evidence type="ECO:0000256" key="1">
    <source>
        <dbReference type="ARBA" id="ARBA00006847"/>
    </source>
</evidence>
<evidence type="ECO:0000259" key="11">
    <source>
        <dbReference type="PROSITE" id="PS51643"/>
    </source>
</evidence>
<dbReference type="GO" id="GO:0051607">
    <property type="term" value="P:defense response to virus"/>
    <property type="evidence" value="ECO:0007669"/>
    <property type="project" value="UniProtKB-KW"/>
</dbReference>
<keyword evidence="6" id="KW-0378">Hydrolase</keyword>
<keyword evidence="8" id="KW-0067">ATP-binding</keyword>
<evidence type="ECO:0000256" key="9">
    <source>
        <dbReference type="ARBA" id="ARBA00023118"/>
    </source>
</evidence>
<evidence type="ECO:0000256" key="3">
    <source>
        <dbReference type="ARBA" id="ARBA00022722"/>
    </source>
</evidence>
<proteinExistence type="inferred from homology"/>
<dbReference type="Gene3D" id="3.40.50.300">
    <property type="entry name" value="P-loop containing nucleotide triphosphate hydrolases"/>
    <property type="match status" value="2"/>
</dbReference>
<comment type="caution">
    <text evidence="12">The sequence shown here is derived from an EMBL/GenBank/DDBJ whole genome shotgun (WGS) entry which is preliminary data.</text>
</comment>
<feature type="domain" description="Helicase ATP-binding" evidence="10">
    <location>
        <begin position="235"/>
        <end position="408"/>
    </location>
</feature>
<protein>
    <submittedName>
        <fullName evidence="12">CRISPR-associated helicase/endonuclease Cas3</fullName>
    </submittedName>
</protein>
<dbReference type="SUPFAM" id="SSF52540">
    <property type="entry name" value="P-loop containing nucleoside triphosphate hydrolases"/>
    <property type="match status" value="1"/>
</dbReference>
<name>A0A3N0AHK6_9ACTN</name>
<dbReference type="Pfam" id="PF00270">
    <property type="entry name" value="DEAD"/>
    <property type="match status" value="1"/>
</dbReference>
<keyword evidence="12" id="KW-0255">Endonuclease</keyword>
<dbReference type="SUPFAM" id="SSF109604">
    <property type="entry name" value="HD-domain/PDEase-like"/>
    <property type="match status" value="1"/>
</dbReference>
<dbReference type="Pfam" id="PF22590">
    <property type="entry name" value="Cas3-like_C_2"/>
    <property type="match status" value="1"/>
</dbReference>
<dbReference type="GO" id="GO:0004386">
    <property type="term" value="F:helicase activity"/>
    <property type="evidence" value="ECO:0007669"/>
    <property type="project" value="UniProtKB-KW"/>
</dbReference>
<dbReference type="PROSITE" id="PS51192">
    <property type="entry name" value="HELICASE_ATP_BIND_1"/>
    <property type="match status" value="1"/>
</dbReference>
<evidence type="ECO:0000256" key="6">
    <source>
        <dbReference type="ARBA" id="ARBA00022801"/>
    </source>
</evidence>
<dbReference type="GO" id="GO:0046872">
    <property type="term" value="F:metal ion binding"/>
    <property type="evidence" value="ECO:0007669"/>
    <property type="project" value="UniProtKB-KW"/>
</dbReference>
<dbReference type="InterPro" id="IPR054712">
    <property type="entry name" value="Cas3-like_dom"/>
</dbReference>
<evidence type="ECO:0000256" key="2">
    <source>
        <dbReference type="ARBA" id="ARBA00009046"/>
    </source>
</evidence>
<reference evidence="13" key="1">
    <citation type="submission" date="2018-05" db="EMBL/GenBank/DDBJ databases">
        <title>Genome Sequencing of selected type strains of the family Eggerthellaceae.</title>
        <authorList>
            <person name="Danylec N."/>
            <person name="Stoll D.A."/>
            <person name="Doetsch A."/>
            <person name="Huch M."/>
        </authorList>
    </citation>
    <scope>NUCLEOTIDE SEQUENCE [LARGE SCALE GENOMIC DNA]</scope>
    <source>
        <strain evidence="13">DSM 17537</strain>
    </source>
</reference>
<dbReference type="Proteomes" id="UP000267368">
    <property type="component" value="Unassembled WGS sequence"/>
</dbReference>
<dbReference type="GO" id="GO:0016787">
    <property type="term" value="F:hydrolase activity"/>
    <property type="evidence" value="ECO:0007669"/>
    <property type="project" value="UniProtKB-KW"/>
</dbReference>
<dbReference type="InterPro" id="IPR006474">
    <property type="entry name" value="Helicase_Cas3_CRISPR-ass_core"/>
</dbReference>
<dbReference type="InterPro" id="IPR014001">
    <property type="entry name" value="Helicase_ATP-bd"/>
</dbReference>
<keyword evidence="5" id="KW-0547">Nucleotide-binding</keyword>
<organism evidence="12 13">
    <name type="scientific">Slackia faecicanis</name>
    <dbReference type="NCBI Taxonomy" id="255723"/>
    <lineage>
        <taxon>Bacteria</taxon>
        <taxon>Bacillati</taxon>
        <taxon>Actinomycetota</taxon>
        <taxon>Coriobacteriia</taxon>
        <taxon>Eggerthellales</taxon>
        <taxon>Eggerthellaceae</taxon>
        <taxon>Slackia</taxon>
    </lineage>
</organism>
<keyword evidence="7" id="KW-0347">Helicase</keyword>
<dbReference type="CDD" id="cd17930">
    <property type="entry name" value="DEXHc_cas3"/>
    <property type="match status" value="1"/>
</dbReference>
<dbReference type="NCBIfam" id="TIGR01587">
    <property type="entry name" value="cas3_core"/>
    <property type="match status" value="1"/>
</dbReference>
<sequence>MYYSHRSEDGRIELLKDHLREVSEMSAEFASAFGAESWGRAVGLLHDVGKYSDEFQNRLLNNGPKVDHSTAGAWLLAESGRDLLSYCIAGHHGGLPDGVPGQESCRSGFVERMTKAQRGDIPCFTAYEKEVDFSPESLENPTIKATRESARFRFSFLARMVFSCLVDADYLCTERFMADDSRDRLRSDGISHLNRRLEAKIAPFFPPKTKINEARCGVLEDCLRASQSDRGVYSITAPTGSGKTYALMRFALNHAEKHGMRRVICAEPYTSIIEQNADVYREALGDENILEHHANFDFSFDDESGLGRRLRLASENWEAPIVVTTNVQLFESLLSNRTSRCRKLHNIAGSVIVLDEAQMIPTKYLAVCVKCLAELVRNYGCTVVLCSATQPSLASFFEEEDFDVKEIVSDVDVLFASLRRVTYEDAGVLDDESLAGMLAESGQALCIVNSRRQAKALYEMVKSARGSDGVYHLTTLMHPDHRRRVLGEVRSRLGGGDPCVVVATSLVEAGVDLDFPTVFRAMAGIDSLVQAAGRCNREMRRPATEGRMVVFEPPSSYALPREVEQHASVARGVLMAADYAVSRLDSTETIAAYFNRLYKVQGERGLDSEGVAEMLSTYGKSTGRLKLFDIPFETAANRMKFIDDSSYSVIVPTPGYEDEIVALERGLLSRAGMRRLSRISVSVYQGDLDRLNEVGALRPITDELFLLLDASKYSQETGLDSSADSGSGLFW</sequence>
<dbReference type="InterPro" id="IPR027417">
    <property type="entry name" value="P-loop_NTPase"/>
</dbReference>
<dbReference type="CDD" id="cd09641">
    <property type="entry name" value="Cas3''_I"/>
    <property type="match status" value="1"/>
</dbReference>
<keyword evidence="9" id="KW-0051">Antiviral defense</keyword>
<gene>
    <name evidence="12" type="ORF">DMP07_03080</name>
</gene>
<evidence type="ECO:0000313" key="12">
    <source>
        <dbReference type="EMBL" id="RNL20930.1"/>
    </source>
</evidence>
<dbReference type="NCBIfam" id="TIGR01596">
    <property type="entry name" value="cas3_HD"/>
    <property type="match status" value="1"/>
</dbReference>
<dbReference type="InterPro" id="IPR006674">
    <property type="entry name" value="HD_domain"/>
</dbReference>
<dbReference type="GO" id="GO:0005524">
    <property type="term" value="F:ATP binding"/>
    <property type="evidence" value="ECO:0007669"/>
    <property type="project" value="UniProtKB-KW"/>
</dbReference>
<evidence type="ECO:0000256" key="5">
    <source>
        <dbReference type="ARBA" id="ARBA00022741"/>
    </source>
</evidence>
<dbReference type="EMBL" id="QICB01000002">
    <property type="protein sequence ID" value="RNL20930.1"/>
    <property type="molecule type" value="Genomic_DNA"/>
</dbReference>
<dbReference type="PANTHER" id="PTHR24031">
    <property type="entry name" value="RNA HELICASE"/>
    <property type="match status" value="1"/>
</dbReference>
<dbReference type="GO" id="GO:0003676">
    <property type="term" value="F:nucleic acid binding"/>
    <property type="evidence" value="ECO:0007669"/>
    <property type="project" value="InterPro"/>
</dbReference>
<evidence type="ECO:0000259" key="10">
    <source>
        <dbReference type="PROSITE" id="PS51192"/>
    </source>
</evidence>
<dbReference type="PROSITE" id="PS51643">
    <property type="entry name" value="HD_CAS3"/>
    <property type="match status" value="1"/>
</dbReference>
<feature type="domain" description="HD Cas3-type" evidence="11">
    <location>
        <begin position="8"/>
        <end position="171"/>
    </location>
</feature>
<evidence type="ECO:0000256" key="8">
    <source>
        <dbReference type="ARBA" id="ARBA00022840"/>
    </source>
</evidence>
<dbReference type="Pfam" id="PF01966">
    <property type="entry name" value="HD"/>
    <property type="match status" value="1"/>
</dbReference>
<evidence type="ECO:0000256" key="7">
    <source>
        <dbReference type="ARBA" id="ARBA00022806"/>
    </source>
</evidence>
<keyword evidence="13" id="KW-1185">Reference proteome</keyword>
<dbReference type="AlphaFoldDB" id="A0A3N0AHK6"/>
<dbReference type="OrthoDB" id="9810236at2"/>
<comment type="similarity">
    <text evidence="1">In the N-terminal section; belongs to the CRISPR-associated nuclease Cas3-HD family.</text>
</comment>
<dbReference type="SMART" id="SM00487">
    <property type="entry name" value="DEXDc"/>
    <property type="match status" value="1"/>
</dbReference>
<dbReference type="Gene3D" id="1.10.3210.30">
    <property type="match status" value="1"/>
</dbReference>